<organism evidence="2 3">
    <name type="scientific">Cloacimonas acidaminovorans (strain Evry)</name>
    <dbReference type="NCBI Taxonomy" id="459349"/>
    <lineage>
        <taxon>Bacteria</taxon>
        <taxon>Pseudomonadati</taxon>
        <taxon>Candidatus Cloacimonadota</taxon>
        <taxon>Candidatus Cloacimonadia</taxon>
        <taxon>Candidatus Cloacimonadales</taxon>
        <taxon>Candidatus Cloacimonadaceae</taxon>
        <taxon>Candidatus Cloacimonas</taxon>
    </lineage>
</organism>
<accession>B0VJM0</accession>
<feature type="domain" description="Transglutaminase-like" evidence="1">
    <location>
        <begin position="177"/>
        <end position="239"/>
    </location>
</feature>
<evidence type="ECO:0000313" key="2">
    <source>
        <dbReference type="EMBL" id="CAO81705.1"/>
    </source>
</evidence>
<dbReference type="KEGG" id="caci:CLOAM1878"/>
<dbReference type="Gene3D" id="2.60.40.1120">
    <property type="entry name" value="Carboxypeptidase-like, regulatory domain"/>
    <property type="match status" value="1"/>
</dbReference>
<dbReference type="STRING" id="459349.CLOAM1878"/>
<dbReference type="Pfam" id="PF01841">
    <property type="entry name" value="Transglut_core"/>
    <property type="match status" value="1"/>
</dbReference>
<evidence type="ECO:0000313" key="3">
    <source>
        <dbReference type="Proteomes" id="UP000002019"/>
    </source>
</evidence>
<dbReference type="SUPFAM" id="SSF54001">
    <property type="entry name" value="Cysteine proteinases"/>
    <property type="match status" value="1"/>
</dbReference>
<name>B0VJM0_CLOAI</name>
<dbReference type="AlphaFoldDB" id="B0VJM0"/>
<dbReference type="EMBL" id="CU466930">
    <property type="protein sequence ID" value="CAO81705.1"/>
    <property type="molecule type" value="Genomic_DNA"/>
</dbReference>
<gene>
    <name evidence="2" type="ordered locus">CLOAM1878</name>
</gene>
<protein>
    <recommendedName>
        <fullName evidence="1">Transglutaminase-like domain-containing protein</fullName>
    </recommendedName>
</protein>
<dbReference type="RefSeq" id="WP_015425563.1">
    <property type="nucleotide sequence ID" value="NC_020449.1"/>
</dbReference>
<dbReference type="eggNOG" id="COG1305">
    <property type="taxonomic scope" value="Bacteria"/>
</dbReference>
<sequence>MKKTLLVIVLLLTLSLLLALPAEFTRAGNPELYKELSAKAKNNLKHLTLEQKQQYKDLLKQYPDILMNYLLAYESDSNLAEAKPEDVKSNYEMICALLNEKGLKYPVDFFLSYIAKQTVSDEPLTAYRKILLQDGLQNIINTTNTDLEMFRAVTLWCVSRIQFQQTSGRDQSPLDIVQKSLIGRCEEMQILLVSACRTIGLPARPAYTPWWAHTDNNHAWTEIYLDGEWHYTGDMDMAWFPDNAWFSGLVDKTVLILADGTLTTWKDEVLIKGKYDAVINSTANYTKDRSRKVKIKVVDSNNKPIPNANVIPMVFNWGSLRSLINLTTDKNGYLEFTTGRGAFYLSVYSKEGKALVLIPSTAEKTIEKKITVTNTDFAGGWATLEYPENSVESKTHPEEYVIVVNLEKQRWQEKQKTLENEALKTKTTDDSLAIKVALACRGNYSAFWEFYKRNPNPDSNFLQFLLEGDPKLLWQANAELLEALYNNWLKLYKPEMDEEKVMSLFSPVVYYENLPQVVNYKKGKAQLYPESFHYNYPHNRDGVIKVLSRLQQKYKINSKKALSGLPPLHILVQHKNLTAVQYKIMAVCFLRANGYPSEYSRIPNLIAVFIDGDWQYVNVVKCAWEDLSQDNKTNTFQLILQIKDDKGNPIEAKEEQLTLCRYAEGAFYPLNDNFAYLGSGKYNGVFPVSDVWLQFGYRVSEKQTRVFLQPLKPKVDDTLSLEIIAEDYPFEKKEEN</sequence>
<dbReference type="InterPro" id="IPR038765">
    <property type="entry name" value="Papain-like_cys_pep_sf"/>
</dbReference>
<reference evidence="2 3" key="1">
    <citation type="journal article" date="2008" name="J. Bacteriol.">
        <title>'Candidatus Cloacamonas acidaminovorans': genome sequence reconstruction provides a first glimpse of a new bacterial division.</title>
        <authorList>
            <person name="Pelletier E."/>
            <person name="Kreimeyer A."/>
            <person name="Bocs S."/>
            <person name="Rouy Z."/>
            <person name="Gyapay G."/>
            <person name="Chouari R."/>
            <person name="Riviere D."/>
            <person name="Ganesan A."/>
            <person name="Daegelen P."/>
            <person name="Sghir A."/>
            <person name="Cohen G.N."/>
            <person name="Medigue C."/>
            <person name="Weissenbach J."/>
            <person name="Le Paslier D."/>
        </authorList>
    </citation>
    <scope>NUCLEOTIDE SEQUENCE [LARGE SCALE GENOMIC DNA]</scope>
    <source>
        <strain evidence="3">Evry</strain>
    </source>
</reference>
<dbReference type="HOGENOM" id="CLU_376726_0_0_0"/>
<dbReference type="PANTHER" id="PTHR35532">
    <property type="entry name" value="SIMILAR TO POLYHYDROXYALKANOATE DEPOLYMERASE"/>
    <property type="match status" value="1"/>
</dbReference>
<dbReference type="OrthoDB" id="5438043at2"/>
<dbReference type="Gene3D" id="3.10.620.30">
    <property type="match status" value="1"/>
</dbReference>
<dbReference type="SMART" id="SM00460">
    <property type="entry name" value="TGc"/>
    <property type="match status" value="1"/>
</dbReference>
<keyword evidence="3" id="KW-1185">Reference proteome</keyword>
<proteinExistence type="predicted"/>
<dbReference type="InterPro" id="IPR002931">
    <property type="entry name" value="Transglutaminase-like"/>
</dbReference>
<evidence type="ECO:0000259" key="1">
    <source>
        <dbReference type="SMART" id="SM00460"/>
    </source>
</evidence>
<dbReference type="Proteomes" id="UP000002019">
    <property type="component" value="Chromosome"/>
</dbReference>
<dbReference type="PANTHER" id="PTHR35532:SF5">
    <property type="entry name" value="CARBOHYDRATE-BINDING DOMAIN-CONTAINING PROTEIN"/>
    <property type="match status" value="1"/>
</dbReference>